<dbReference type="EMBL" id="JACXAI010000002">
    <property type="protein sequence ID" value="MBD1379082.1"/>
    <property type="molecule type" value="Genomic_DNA"/>
</dbReference>
<proteinExistence type="predicted"/>
<keyword evidence="2" id="KW-1185">Reference proteome</keyword>
<comment type="caution">
    <text evidence="1">The sequence shown here is derived from an EMBL/GenBank/DDBJ whole genome shotgun (WGS) entry which is preliminary data.</text>
</comment>
<accession>A0A926RWE2</accession>
<evidence type="ECO:0000313" key="2">
    <source>
        <dbReference type="Proteomes" id="UP000626844"/>
    </source>
</evidence>
<dbReference type="InterPro" id="IPR018591">
    <property type="entry name" value="YorP"/>
</dbReference>
<dbReference type="SUPFAM" id="SSF159038">
    <property type="entry name" value="YorP-like"/>
    <property type="match status" value="1"/>
</dbReference>
<dbReference type="Proteomes" id="UP000626844">
    <property type="component" value="Unassembled WGS sequence"/>
</dbReference>
<dbReference type="Gene3D" id="2.30.30.40">
    <property type="entry name" value="SH3 Domains"/>
    <property type="match status" value="1"/>
</dbReference>
<sequence length="66" mass="7790">MPKYFTFEIGDMVIVNDHSKNQIPYEVGKKGQIISTLEVSQYDYEVLLENGTLCRFREIELNKLYK</sequence>
<gene>
    <name evidence="1" type="ORF">IC621_02460</name>
</gene>
<organism evidence="1 2">
    <name type="scientific">Metabacillus arenae</name>
    <dbReference type="NCBI Taxonomy" id="2771434"/>
    <lineage>
        <taxon>Bacteria</taxon>
        <taxon>Bacillati</taxon>
        <taxon>Bacillota</taxon>
        <taxon>Bacilli</taxon>
        <taxon>Bacillales</taxon>
        <taxon>Bacillaceae</taxon>
        <taxon>Metabacillus</taxon>
    </lineage>
</organism>
<dbReference type="Pfam" id="PF09629">
    <property type="entry name" value="YorP"/>
    <property type="match status" value="1"/>
</dbReference>
<dbReference type="AlphaFoldDB" id="A0A926RWE2"/>
<name>A0A926RWE2_9BACI</name>
<dbReference type="InterPro" id="IPR038027">
    <property type="entry name" value="YorP_sf"/>
</dbReference>
<protein>
    <submittedName>
        <fullName evidence="1">YorP family protein</fullName>
    </submittedName>
</protein>
<evidence type="ECO:0000313" key="1">
    <source>
        <dbReference type="EMBL" id="MBD1379082.1"/>
    </source>
</evidence>
<reference evidence="1" key="1">
    <citation type="submission" date="2020-09" db="EMBL/GenBank/DDBJ databases">
        <title>A novel bacterium of genus Bacillus, isolated from South China Sea.</title>
        <authorList>
            <person name="Huang H."/>
            <person name="Mo K."/>
            <person name="Hu Y."/>
        </authorList>
    </citation>
    <scope>NUCLEOTIDE SEQUENCE</scope>
    <source>
        <strain evidence="1">IB182487</strain>
    </source>
</reference>
<dbReference type="RefSeq" id="WP_191155381.1">
    <property type="nucleotide sequence ID" value="NZ_JACXAI010000002.1"/>
</dbReference>